<name>A0A2T2N611_CORCC</name>
<dbReference type="EMBL" id="KZ678147">
    <property type="protein sequence ID" value="PSN60854.1"/>
    <property type="molecule type" value="Genomic_DNA"/>
</dbReference>
<dbReference type="OrthoDB" id="3784695at2759"/>
<feature type="non-terminal residue" evidence="2">
    <location>
        <position position="128"/>
    </location>
</feature>
<sequence length="128" mass="14026">MPPIRPSTVSGKLREPFVEAVTTTIFISNLHCPSCVDSIRESLSALDPAPDFISQSIVSHSVVIRHSTSLAVESIAGSLEAAGFEIHSIFQGHRAILNPVEVRNPEEHDTEWENSLEHAVSKWTQSRG</sequence>
<proteinExistence type="predicted"/>
<accession>A0A2T2N611</accession>
<reference evidence="2 3" key="1">
    <citation type="journal article" date="2018" name="Front. Microbiol.">
        <title>Genome-Wide Analysis of Corynespora cassiicola Leaf Fall Disease Putative Effectors.</title>
        <authorList>
            <person name="Lopez D."/>
            <person name="Ribeiro S."/>
            <person name="Label P."/>
            <person name="Fumanal B."/>
            <person name="Venisse J.S."/>
            <person name="Kohler A."/>
            <person name="de Oliveira R.R."/>
            <person name="Labutti K."/>
            <person name="Lipzen A."/>
            <person name="Lail K."/>
            <person name="Bauer D."/>
            <person name="Ohm R.A."/>
            <person name="Barry K.W."/>
            <person name="Spatafora J."/>
            <person name="Grigoriev I.V."/>
            <person name="Martin F.M."/>
            <person name="Pujade-Renaud V."/>
        </authorList>
    </citation>
    <scope>NUCLEOTIDE SEQUENCE [LARGE SCALE GENOMIC DNA]</scope>
    <source>
        <strain evidence="2 3">Philippines</strain>
    </source>
</reference>
<gene>
    <name evidence="2" type="ORF">BS50DRAFT_505885</name>
</gene>
<protein>
    <recommendedName>
        <fullName evidence="1">HMA domain-containing protein</fullName>
    </recommendedName>
</protein>
<dbReference type="Pfam" id="PF00403">
    <property type="entry name" value="HMA"/>
    <property type="match status" value="1"/>
</dbReference>
<dbReference type="SUPFAM" id="SSF55008">
    <property type="entry name" value="HMA, heavy metal-associated domain"/>
    <property type="match status" value="1"/>
</dbReference>
<evidence type="ECO:0000259" key="1">
    <source>
        <dbReference type="PROSITE" id="PS50846"/>
    </source>
</evidence>
<feature type="domain" description="HMA" evidence="1">
    <location>
        <begin position="21"/>
        <end position="87"/>
    </location>
</feature>
<dbReference type="InterPro" id="IPR006121">
    <property type="entry name" value="HMA_dom"/>
</dbReference>
<dbReference type="Gene3D" id="3.30.70.100">
    <property type="match status" value="1"/>
</dbReference>
<evidence type="ECO:0000313" key="2">
    <source>
        <dbReference type="EMBL" id="PSN60854.1"/>
    </source>
</evidence>
<dbReference type="PROSITE" id="PS50846">
    <property type="entry name" value="HMA_2"/>
    <property type="match status" value="1"/>
</dbReference>
<dbReference type="GO" id="GO:0046872">
    <property type="term" value="F:metal ion binding"/>
    <property type="evidence" value="ECO:0007669"/>
    <property type="project" value="InterPro"/>
</dbReference>
<keyword evidence="3" id="KW-1185">Reference proteome</keyword>
<dbReference type="Proteomes" id="UP000240883">
    <property type="component" value="Unassembled WGS sequence"/>
</dbReference>
<dbReference type="InterPro" id="IPR036163">
    <property type="entry name" value="HMA_dom_sf"/>
</dbReference>
<organism evidence="2 3">
    <name type="scientific">Corynespora cassiicola Philippines</name>
    <dbReference type="NCBI Taxonomy" id="1448308"/>
    <lineage>
        <taxon>Eukaryota</taxon>
        <taxon>Fungi</taxon>
        <taxon>Dikarya</taxon>
        <taxon>Ascomycota</taxon>
        <taxon>Pezizomycotina</taxon>
        <taxon>Dothideomycetes</taxon>
        <taxon>Pleosporomycetidae</taxon>
        <taxon>Pleosporales</taxon>
        <taxon>Corynesporascaceae</taxon>
        <taxon>Corynespora</taxon>
    </lineage>
</organism>
<dbReference type="AlphaFoldDB" id="A0A2T2N611"/>
<evidence type="ECO:0000313" key="3">
    <source>
        <dbReference type="Proteomes" id="UP000240883"/>
    </source>
</evidence>
<dbReference type="CDD" id="cd00371">
    <property type="entry name" value="HMA"/>
    <property type="match status" value="1"/>
</dbReference>